<dbReference type="Pfam" id="PF00240">
    <property type="entry name" value="ubiquitin"/>
    <property type="match status" value="1"/>
</dbReference>
<dbReference type="EMBL" id="JAKMXF010000321">
    <property type="protein sequence ID" value="KAI6649287.1"/>
    <property type="molecule type" value="Genomic_DNA"/>
</dbReference>
<keyword evidence="3" id="KW-1185">Reference proteome</keyword>
<feature type="domain" description="Ubiquitin-like" evidence="1">
    <location>
        <begin position="1"/>
        <end position="66"/>
    </location>
</feature>
<sequence>MDIYLTIRRKKTTIFIDSKETATVLEFKKALGILAKKDPDEIKIYKDDTQLDDAKTLKDNGVTSDNAKPQEPLTLFMQFKEEGQWENFEKPAVYTSPPELPDVMKTDK</sequence>
<reference evidence="2 3" key="1">
    <citation type="journal article" date="2023" name="BMC Biol.">
        <title>The compact genome of the sponge Oopsacas minuta (Hexactinellida) is lacking key metazoan core genes.</title>
        <authorList>
            <person name="Santini S."/>
            <person name="Schenkelaars Q."/>
            <person name="Jourda C."/>
            <person name="Duchesne M."/>
            <person name="Belahbib H."/>
            <person name="Rocher C."/>
            <person name="Selva M."/>
            <person name="Riesgo A."/>
            <person name="Vervoort M."/>
            <person name="Leys S.P."/>
            <person name="Kodjabachian L."/>
            <person name="Le Bivic A."/>
            <person name="Borchiellini C."/>
            <person name="Claverie J.M."/>
            <person name="Renard E."/>
        </authorList>
    </citation>
    <scope>NUCLEOTIDE SEQUENCE [LARGE SCALE GENOMIC DNA]</scope>
    <source>
        <strain evidence="2">SPO-2</strain>
    </source>
</reference>
<dbReference type="PROSITE" id="PS50053">
    <property type="entry name" value="UBIQUITIN_2"/>
    <property type="match status" value="1"/>
</dbReference>
<keyword evidence="2" id="KW-0648">Protein biosynthesis</keyword>
<keyword evidence="2" id="KW-0251">Elongation factor</keyword>
<dbReference type="SUPFAM" id="SSF54236">
    <property type="entry name" value="Ubiquitin-like"/>
    <property type="match status" value="1"/>
</dbReference>
<dbReference type="PANTHER" id="PTHR13248">
    <property type="entry name" value="TRANSCRIPTION ELONGATION FACTOR B POLYPEPTIDE 2"/>
    <property type="match status" value="1"/>
</dbReference>
<comment type="caution">
    <text evidence="2">The sequence shown here is derived from an EMBL/GenBank/DDBJ whole genome shotgun (WGS) entry which is preliminary data.</text>
</comment>
<proteinExistence type="predicted"/>
<dbReference type="Proteomes" id="UP001165289">
    <property type="component" value="Unassembled WGS sequence"/>
</dbReference>
<evidence type="ECO:0000259" key="1">
    <source>
        <dbReference type="PROSITE" id="PS50053"/>
    </source>
</evidence>
<name>A0AAV7JKH3_9METZ</name>
<accession>A0AAV7JKH3</accession>
<gene>
    <name evidence="2" type="ORF">LOD99_11654</name>
</gene>
<dbReference type="GO" id="GO:0070449">
    <property type="term" value="C:elongin complex"/>
    <property type="evidence" value="ECO:0007669"/>
    <property type="project" value="InterPro"/>
</dbReference>
<protein>
    <submittedName>
        <fullName evidence="2">Transcription elongation factor B polypeptide 2 isoform X2</fullName>
    </submittedName>
</protein>
<evidence type="ECO:0000313" key="3">
    <source>
        <dbReference type="Proteomes" id="UP001165289"/>
    </source>
</evidence>
<dbReference type="Gene3D" id="3.10.20.90">
    <property type="entry name" value="Phosphatidylinositol 3-kinase Catalytic Subunit, Chain A, domain 1"/>
    <property type="match status" value="1"/>
</dbReference>
<dbReference type="GO" id="GO:0030891">
    <property type="term" value="C:VCB complex"/>
    <property type="evidence" value="ECO:0007669"/>
    <property type="project" value="InterPro"/>
</dbReference>
<dbReference type="InterPro" id="IPR029071">
    <property type="entry name" value="Ubiquitin-like_domsf"/>
</dbReference>
<dbReference type="InterPro" id="IPR000626">
    <property type="entry name" value="Ubiquitin-like_dom"/>
</dbReference>
<dbReference type="InterPro" id="IPR039049">
    <property type="entry name" value="ELOB"/>
</dbReference>
<organism evidence="2 3">
    <name type="scientific">Oopsacas minuta</name>
    <dbReference type="NCBI Taxonomy" id="111878"/>
    <lineage>
        <taxon>Eukaryota</taxon>
        <taxon>Metazoa</taxon>
        <taxon>Porifera</taxon>
        <taxon>Hexactinellida</taxon>
        <taxon>Hexasterophora</taxon>
        <taxon>Lyssacinosida</taxon>
        <taxon>Leucopsacidae</taxon>
        <taxon>Oopsacas</taxon>
    </lineage>
</organism>
<dbReference type="PANTHER" id="PTHR13248:SF4">
    <property type="entry name" value="ELONGIN B"/>
    <property type="match status" value="1"/>
</dbReference>
<dbReference type="GO" id="GO:0003746">
    <property type="term" value="F:translation elongation factor activity"/>
    <property type="evidence" value="ECO:0007669"/>
    <property type="project" value="UniProtKB-KW"/>
</dbReference>
<evidence type="ECO:0000313" key="2">
    <source>
        <dbReference type="EMBL" id="KAI6649287.1"/>
    </source>
</evidence>
<dbReference type="GO" id="GO:0006368">
    <property type="term" value="P:transcription elongation by RNA polymerase II"/>
    <property type="evidence" value="ECO:0007669"/>
    <property type="project" value="InterPro"/>
</dbReference>
<dbReference type="AlphaFoldDB" id="A0AAV7JKH3"/>